<accession>A0A6J5GYW4</accession>
<organism evidence="2 3">
    <name type="scientific">Paraburkholderia caffeinitolerans</name>
    <dbReference type="NCBI Taxonomy" id="1723730"/>
    <lineage>
        <taxon>Bacteria</taxon>
        <taxon>Pseudomonadati</taxon>
        <taxon>Pseudomonadota</taxon>
        <taxon>Betaproteobacteria</taxon>
        <taxon>Burkholderiales</taxon>
        <taxon>Burkholderiaceae</taxon>
        <taxon>Paraburkholderia</taxon>
    </lineage>
</organism>
<keyword evidence="1" id="KW-0812">Transmembrane</keyword>
<keyword evidence="3" id="KW-1185">Reference proteome</keyword>
<protein>
    <recommendedName>
        <fullName evidence="4">Conjugal transfer protein TrbC</fullName>
    </recommendedName>
</protein>
<reference evidence="2 3" key="1">
    <citation type="submission" date="2020-04" db="EMBL/GenBank/DDBJ databases">
        <authorList>
            <person name="De Canck E."/>
        </authorList>
    </citation>
    <scope>NUCLEOTIDE SEQUENCE [LARGE SCALE GENOMIC DNA]</scope>
    <source>
        <strain evidence="2 3">LMG 28688</strain>
    </source>
</reference>
<keyword evidence="1" id="KW-0472">Membrane</keyword>
<dbReference type="Pfam" id="PF04956">
    <property type="entry name" value="TrbC"/>
    <property type="match status" value="1"/>
</dbReference>
<feature type="transmembrane region" description="Helical" evidence="1">
    <location>
        <begin position="99"/>
        <end position="117"/>
    </location>
</feature>
<dbReference type="InterPro" id="IPR007039">
    <property type="entry name" value="TrbC/VirB2"/>
</dbReference>
<dbReference type="AlphaFoldDB" id="A0A6J5GYW4"/>
<proteinExistence type="predicted"/>
<dbReference type="Proteomes" id="UP000494119">
    <property type="component" value="Unassembled WGS sequence"/>
</dbReference>
<dbReference type="RefSeq" id="WP_175198265.1">
    <property type="nucleotide sequence ID" value="NZ_CADIKL010000061.1"/>
</dbReference>
<dbReference type="EMBL" id="CADIKL010000061">
    <property type="protein sequence ID" value="CAB3808767.1"/>
    <property type="molecule type" value="Genomic_DNA"/>
</dbReference>
<keyword evidence="1" id="KW-1133">Transmembrane helix</keyword>
<name>A0A6J5GYW4_9BURK</name>
<evidence type="ECO:0000313" key="3">
    <source>
        <dbReference type="Proteomes" id="UP000494119"/>
    </source>
</evidence>
<evidence type="ECO:0000256" key="1">
    <source>
        <dbReference type="SAM" id="Phobius"/>
    </source>
</evidence>
<gene>
    <name evidence="2" type="ORF">LMG28688_06839</name>
</gene>
<feature type="transmembrane region" description="Helical" evidence="1">
    <location>
        <begin position="71"/>
        <end position="90"/>
    </location>
</feature>
<sequence length="128" mass="13570">MKQYLASFLQHATRRARSACSRLFSRRELRTTMIAAALSAIAPVASATSTDLSDLGPATDAICLISNYISGPWLFCIGLVVMIIAFIAIANSESTLGKVLGSVFVGVGLAACAIPVLKDHFKISYVCT</sequence>
<evidence type="ECO:0008006" key="4">
    <source>
        <dbReference type="Google" id="ProtNLM"/>
    </source>
</evidence>
<evidence type="ECO:0000313" key="2">
    <source>
        <dbReference type="EMBL" id="CAB3808767.1"/>
    </source>
</evidence>